<keyword evidence="2" id="KW-1185">Reference proteome</keyword>
<gene>
    <name evidence="1" type="ORF">VSDG_06105</name>
</gene>
<dbReference type="PANTHER" id="PTHR38790:SF4">
    <property type="entry name" value="2EXR DOMAIN-CONTAINING PROTEIN"/>
    <property type="match status" value="1"/>
</dbReference>
<evidence type="ECO:0000313" key="2">
    <source>
        <dbReference type="Proteomes" id="UP000284375"/>
    </source>
</evidence>
<dbReference type="EMBL" id="LJZO01000027">
    <property type="protein sequence ID" value="ROV94725.1"/>
    <property type="molecule type" value="Genomic_DNA"/>
</dbReference>
<organism evidence="1 2">
    <name type="scientific">Cytospora chrysosperma</name>
    <name type="common">Cytospora canker fungus</name>
    <name type="synonym">Sphaeria chrysosperma</name>
    <dbReference type="NCBI Taxonomy" id="252740"/>
    <lineage>
        <taxon>Eukaryota</taxon>
        <taxon>Fungi</taxon>
        <taxon>Dikarya</taxon>
        <taxon>Ascomycota</taxon>
        <taxon>Pezizomycotina</taxon>
        <taxon>Sordariomycetes</taxon>
        <taxon>Sordariomycetidae</taxon>
        <taxon>Diaporthales</taxon>
        <taxon>Cytosporaceae</taxon>
        <taxon>Cytospora</taxon>
    </lineage>
</organism>
<dbReference type="Proteomes" id="UP000284375">
    <property type="component" value="Unassembled WGS sequence"/>
</dbReference>
<evidence type="ECO:0000313" key="1">
    <source>
        <dbReference type="EMBL" id="ROV94725.1"/>
    </source>
</evidence>
<reference evidence="1 2" key="1">
    <citation type="submission" date="2015-09" db="EMBL/GenBank/DDBJ databases">
        <title>Host preference determinants of Valsa canker pathogens revealed by comparative genomics.</title>
        <authorList>
            <person name="Yin Z."/>
            <person name="Huang L."/>
        </authorList>
    </citation>
    <scope>NUCLEOTIDE SEQUENCE [LARGE SCALE GENOMIC DNA]</scope>
    <source>
        <strain evidence="1 2">YSFL</strain>
    </source>
</reference>
<dbReference type="OrthoDB" id="4761172at2759"/>
<dbReference type="AlphaFoldDB" id="A0A423VUH3"/>
<comment type="caution">
    <text evidence="1">The sequence shown here is derived from an EMBL/GenBank/DDBJ whole genome shotgun (WGS) entry which is preliminary data.</text>
</comment>
<proteinExistence type="predicted"/>
<dbReference type="PANTHER" id="PTHR38790">
    <property type="entry name" value="2EXR DOMAIN-CONTAINING PROTEIN-RELATED"/>
    <property type="match status" value="1"/>
</dbReference>
<protein>
    <submittedName>
        <fullName evidence="1">Uncharacterized protein</fullName>
    </submittedName>
</protein>
<accession>A0A423VUH3</accession>
<sequence length="327" mass="37601">MAPRTDPYTLQMKNLHQRYGLTKNIMQLFTALDNHHRGVGDPDALGRWLRMSHHMRKACTDTISSLAEYMRKTPTPDCVVECTALITSCTEMLKLASLSADHALDEPKRETFFPFMRLPAEIRQRIYKFYFRSLFTLDKPGTAVIIPNTRSSCSCPPHENWRTRFAPRISMPLCHAARVIKDEVLAAWYESQMFHFACCCDLREHLHMSASLRYNLRSLKVHWTGPMSDQAFKLLKQVSTLKSLTIEISKSTTNCVSEREASALVYFKSRPARLCDALGYDELVSLRGLEEVEVEHVQGRQALRRTHEERMGLERALEAHIKAPSEE</sequence>
<name>A0A423VUH3_CYTCH</name>